<accession>A0ABN1H0C1</accession>
<gene>
    <name evidence="2" type="ORF">GCM10009422_22290</name>
</gene>
<protein>
    <submittedName>
        <fullName evidence="2">Uncharacterized protein</fullName>
    </submittedName>
</protein>
<dbReference type="Proteomes" id="UP001501352">
    <property type="component" value="Unassembled WGS sequence"/>
</dbReference>
<organism evidence="2 3">
    <name type="scientific">Brevundimonas kwangchunensis</name>
    <dbReference type="NCBI Taxonomy" id="322163"/>
    <lineage>
        <taxon>Bacteria</taxon>
        <taxon>Pseudomonadati</taxon>
        <taxon>Pseudomonadota</taxon>
        <taxon>Alphaproteobacteria</taxon>
        <taxon>Caulobacterales</taxon>
        <taxon>Caulobacteraceae</taxon>
        <taxon>Brevundimonas</taxon>
    </lineage>
</organism>
<dbReference type="EMBL" id="BAAAGA010000005">
    <property type="protein sequence ID" value="GAA0625258.1"/>
    <property type="molecule type" value="Genomic_DNA"/>
</dbReference>
<name>A0ABN1H0C1_9CAUL</name>
<feature type="region of interest" description="Disordered" evidence="1">
    <location>
        <begin position="40"/>
        <end position="63"/>
    </location>
</feature>
<proteinExistence type="predicted"/>
<comment type="caution">
    <text evidence="2">The sequence shown here is derived from an EMBL/GenBank/DDBJ whole genome shotgun (WGS) entry which is preliminary data.</text>
</comment>
<reference evidence="2 3" key="1">
    <citation type="journal article" date="2019" name="Int. J. Syst. Evol. Microbiol.">
        <title>The Global Catalogue of Microorganisms (GCM) 10K type strain sequencing project: providing services to taxonomists for standard genome sequencing and annotation.</title>
        <authorList>
            <consortium name="The Broad Institute Genomics Platform"/>
            <consortium name="The Broad Institute Genome Sequencing Center for Infectious Disease"/>
            <person name="Wu L."/>
            <person name="Ma J."/>
        </authorList>
    </citation>
    <scope>NUCLEOTIDE SEQUENCE [LARGE SCALE GENOMIC DNA]</scope>
    <source>
        <strain evidence="2 3">JCM 12928</strain>
    </source>
</reference>
<sequence>MGLRLLVEDIANDLLAERAIESATEVVDGARDLRGLEQLTPGRRTGSTAFPGEKMNQGNVGELHAPVPDDEAVAYAGWRMFLDRLKVPCREKLLGFTMQVGSSGAVPIREVHL</sequence>
<evidence type="ECO:0000256" key="1">
    <source>
        <dbReference type="SAM" id="MobiDB-lite"/>
    </source>
</evidence>
<evidence type="ECO:0000313" key="2">
    <source>
        <dbReference type="EMBL" id="GAA0625258.1"/>
    </source>
</evidence>
<keyword evidence="3" id="KW-1185">Reference proteome</keyword>
<evidence type="ECO:0000313" key="3">
    <source>
        <dbReference type="Proteomes" id="UP001501352"/>
    </source>
</evidence>